<dbReference type="InterPro" id="IPR051533">
    <property type="entry name" value="WaaL-like"/>
</dbReference>
<feature type="transmembrane region" description="Helical" evidence="5">
    <location>
        <begin position="177"/>
        <end position="195"/>
    </location>
</feature>
<feature type="transmembrane region" description="Helical" evidence="5">
    <location>
        <begin position="49"/>
        <end position="71"/>
    </location>
</feature>
<feature type="transmembrane region" description="Helical" evidence="5">
    <location>
        <begin position="118"/>
        <end position="136"/>
    </location>
</feature>
<feature type="transmembrane region" description="Helical" evidence="5">
    <location>
        <begin position="202"/>
        <end position="218"/>
    </location>
</feature>
<evidence type="ECO:0000256" key="5">
    <source>
        <dbReference type="SAM" id="Phobius"/>
    </source>
</evidence>
<dbReference type="Proteomes" id="UP000550729">
    <property type="component" value="Unassembled WGS sequence"/>
</dbReference>
<reference evidence="7 8" key="1">
    <citation type="submission" date="2020-04" db="EMBL/GenBank/DDBJ databases">
        <title>Gordonia sp. nov. TBRC 11910.</title>
        <authorList>
            <person name="Suriyachadkun C."/>
        </authorList>
    </citation>
    <scope>NUCLEOTIDE SEQUENCE [LARGE SCALE GENOMIC DNA]</scope>
    <source>
        <strain evidence="7 8">TBRC 11910</strain>
    </source>
</reference>
<feature type="transmembrane region" description="Helical" evidence="5">
    <location>
        <begin position="20"/>
        <end position="37"/>
    </location>
</feature>
<dbReference type="GO" id="GO:0016874">
    <property type="term" value="F:ligase activity"/>
    <property type="evidence" value="ECO:0007669"/>
    <property type="project" value="UniProtKB-KW"/>
</dbReference>
<dbReference type="InterPro" id="IPR007016">
    <property type="entry name" value="O-antigen_ligase-rel_domated"/>
</dbReference>
<protein>
    <submittedName>
        <fullName evidence="7">O-antigen ligase family protein</fullName>
    </submittedName>
</protein>
<evidence type="ECO:0000313" key="8">
    <source>
        <dbReference type="Proteomes" id="UP000550729"/>
    </source>
</evidence>
<gene>
    <name evidence="7" type="ORF">HH308_16905</name>
</gene>
<name>A0A848KVK3_9ACTN</name>
<sequence length="428" mass="44511">MLLAMRQGLLVPMTSGMPPARAAAVGGLVLLIVGFIAGRPFWVRAVRTIPLLPTAAALGVAATIFLSAAYATTGSMGEVPYILTGYAGRDAVNSLAAFVVIVALIHTRTAIVVVLRGLVIGASISSMIGLITYATGVDLAPMLTLPGLRMHDTALVTDLMRDGVVRPQGSAGHPLELSSVLTIMTPVAVALAFEAYRRGARWWPWAAAAIVLITGAAATVSRSALVGMAVAAVVFALYWPITRSLRVFAAGAVALFGLWLANVPMLRSLIQVVSGGSKDGSLQSRSIGRDYVAEQFGHHMWLGQGAGTYDVRVQPVLDNDYLAQLMQVGLIGVAALIVFYLVGAMSGIVAAVRLRSTGGPLAELVPGVLASVLIVMVIGLILDIGGFAQVSLLSTVLVALSVCLLRASRAERSTELSDDDGHRVAAAV</sequence>
<feature type="transmembrane region" description="Helical" evidence="5">
    <location>
        <begin position="224"/>
        <end position="241"/>
    </location>
</feature>
<feature type="domain" description="O-antigen ligase-related" evidence="6">
    <location>
        <begin position="208"/>
        <end position="337"/>
    </location>
</feature>
<evidence type="ECO:0000313" key="7">
    <source>
        <dbReference type="EMBL" id="NMO02894.1"/>
    </source>
</evidence>
<keyword evidence="4 5" id="KW-0472">Membrane</keyword>
<dbReference type="Pfam" id="PF04932">
    <property type="entry name" value="Wzy_C"/>
    <property type="match status" value="1"/>
</dbReference>
<organism evidence="7 8">
    <name type="scientific">Gordonia asplenii</name>
    <dbReference type="NCBI Taxonomy" id="2725283"/>
    <lineage>
        <taxon>Bacteria</taxon>
        <taxon>Bacillati</taxon>
        <taxon>Actinomycetota</taxon>
        <taxon>Actinomycetes</taxon>
        <taxon>Mycobacteriales</taxon>
        <taxon>Gordoniaceae</taxon>
        <taxon>Gordonia</taxon>
    </lineage>
</organism>
<comment type="subcellular location">
    <subcellularLocation>
        <location evidence="1">Membrane</location>
        <topology evidence="1">Multi-pass membrane protein</topology>
    </subcellularLocation>
</comment>
<feature type="transmembrane region" description="Helical" evidence="5">
    <location>
        <begin position="328"/>
        <end position="352"/>
    </location>
</feature>
<evidence type="ECO:0000256" key="3">
    <source>
        <dbReference type="ARBA" id="ARBA00022989"/>
    </source>
</evidence>
<feature type="transmembrane region" description="Helical" evidence="5">
    <location>
        <begin position="91"/>
        <end position="111"/>
    </location>
</feature>
<evidence type="ECO:0000256" key="2">
    <source>
        <dbReference type="ARBA" id="ARBA00022692"/>
    </source>
</evidence>
<keyword evidence="2 5" id="KW-0812">Transmembrane</keyword>
<keyword evidence="7" id="KW-0436">Ligase</keyword>
<proteinExistence type="predicted"/>
<dbReference type="PANTHER" id="PTHR37422">
    <property type="entry name" value="TEICHURONIC ACID BIOSYNTHESIS PROTEIN TUAE"/>
    <property type="match status" value="1"/>
</dbReference>
<dbReference type="PANTHER" id="PTHR37422:SF13">
    <property type="entry name" value="LIPOPOLYSACCHARIDE BIOSYNTHESIS PROTEIN PA4999-RELATED"/>
    <property type="match status" value="1"/>
</dbReference>
<keyword evidence="3 5" id="KW-1133">Transmembrane helix</keyword>
<evidence type="ECO:0000256" key="4">
    <source>
        <dbReference type="ARBA" id="ARBA00023136"/>
    </source>
</evidence>
<dbReference type="EMBL" id="JABBNB010000017">
    <property type="protein sequence ID" value="NMO02894.1"/>
    <property type="molecule type" value="Genomic_DNA"/>
</dbReference>
<accession>A0A848KVK3</accession>
<evidence type="ECO:0000259" key="6">
    <source>
        <dbReference type="Pfam" id="PF04932"/>
    </source>
</evidence>
<dbReference type="AlphaFoldDB" id="A0A848KVK3"/>
<feature type="transmembrane region" description="Helical" evidence="5">
    <location>
        <begin position="364"/>
        <end position="382"/>
    </location>
</feature>
<comment type="caution">
    <text evidence="7">The sequence shown here is derived from an EMBL/GenBank/DDBJ whole genome shotgun (WGS) entry which is preliminary data.</text>
</comment>
<feature type="transmembrane region" description="Helical" evidence="5">
    <location>
        <begin position="388"/>
        <end position="407"/>
    </location>
</feature>
<keyword evidence="8" id="KW-1185">Reference proteome</keyword>
<evidence type="ECO:0000256" key="1">
    <source>
        <dbReference type="ARBA" id="ARBA00004141"/>
    </source>
</evidence>
<feature type="transmembrane region" description="Helical" evidence="5">
    <location>
        <begin position="248"/>
        <end position="270"/>
    </location>
</feature>
<dbReference type="GO" id="GO:0016020">
    <property type="term" value="C:membrane"/>
    <property type="evidence" value="ECO:0007669"/>
    <property type="project" value="UniProtKB-SubCell"/>
</dbReference>